<reference evidence="1 2" key="1">
    <citation type="submission" date="2021-03" db="EMBL/GenBank/DDBJ databases">
        <title>Sequencing the genomes of 1000 actinobacteria strains.</title>
        <authorList>
            <person name="Klenk H.-P."/>
        </authorList>
    </citation>
    <scope>NUCLEOTIDE SEQUENCE [LARGE SCALE GENOMIC DNA]</scope>
    <source>
        <strain evidence="1 2">DSM 15797</strain>
    </source>
</reference>
<comment type="caution">
    <text evidence="1">The sequence shown here is derived from an EMBL/GenBank/DDBJ whole genome shotgun (WGS) entry which is preliminary data.</text>
</comment>
<keyword evidence="2" id="KW-1185">Reference proteome</keyword>
<protein>
    <submittedName>
        <fullName evidence="1">Uncharacterized protein</fullName>
    </submittedName>
</protein>
<organism evidence="1 2">
    <name type="scientific">Paeniglutamicibacter kerguelensis</name>
    <dbReference type="NCBI Taxonomy" id="254788"/>
    <lineage>
        <taxon>Bacteria</taxon>
        <taxon>Bacillati</taxon>
        <taxon>Actinomycetota</taxon>
        <taxon>Actinomycetes</taxon>
        <taxon>Micrococcales</taxon>
        <taxon>Micrococcaceae</taxon>
        <taxon>Paeniglutamicibacter</taxon>
    </lineage>
</organism>
<sequence length="69" mass="7957">MLKVYSNRTIRFKDVVYSLTTGLDHRQASITWDPETITFVTLEGEIIAEFDWPAPGTKHLGLRSSRRSF</sequence>
<dbReference type="RefSeq" id="WP_209998588.1">
    <property type="nucleotide sequence ID" value="NZ_BAAAJY010000005.1"/>
</dbReference>
<dbReference type="EMBL" id="JAGIOF010000001">
    <property type="protein sequence ID" value="MBP2386952.1"/>
    <property type="molecule type" value="Genomic_DNA"/>
</dbReference>
<dbReference type="Proteomes" id="UP001296993">
    <property type="component" value="Unassembled WGS sequence"/>
</dbReference>
<accession>A0ABS4XEQ8</accession>
<proteinExistence type="predicted"/>
<gene>
    <name evidence="1" type="ORF">JOF47_002463</name>
</gene>
<name>A0ABS4XEQ8_9MICC</name>
<evidence type="ECO:0000313" key="1">
    <source>
        <dbReference type="EMBL" id="MBP2386952.1"/>
    </source>
</evidence>
<evidence type="ECO:0000313" key="2">
    <source>
        <dbReference type="Proteomes" id="UP001296993"/>
    </source>
</evidence>